<accession>A0A2G8JU51</accession>
<dbReference type="STRING" id="307972.A0A2G8JU51"/>
<keyword evidence="2 5" id="KW-0689">Ribosomal protein</keyword>
<evidence type="ECO:0000256" key="1">
    <source>
        <dbReference type="ARBA" id="ARBA00006815"/>
    </source>
</evidence>
<evidence type="ECO:0000259" key="4">
    <source>
        <dbReference type="Pfam" id="PF17135"/>
    </source>
</evidence>
<keyword evidence="3" id="KW-0687">Ribonucleoprotein</keyword>
<dbReference type="FunFam" id="3.100.10.10:FF:000001">
    <property type="entry name" value="60S ribosomal protein L18"/>
    <property type="match status" value="1"/>
</dbReference>
<dbReference type="Proteomes" id="UP000230750">
    <property type="component" value="Unassembled WGS sequence"/>
</dbReference>
<dbReference type="GO" id="GO:0006412">
    <property type="term" value="P:translation"/>
    <property type="evidence" value="ECO:0007669"/>
    <property type="project" value="InterPro"/>
</dbReference>
<feature type="domain" description="Large ribosomal subunit protein uL15/eL18" evidence="4">
    <location>
        <begin position="1"/>
        <end position="136"/>
    </location>
</feature>
<dbReference type="Pfam" id="PF17135">
    <property type="entry name" value="Ribosomal_L18"/>
    <property type="match status" value="1"/>
</dbReference>
<organism evidence="5 6">
    <name type="scientific">Stichopus japonicus</name>
    <name type="common">Sea cucumber</name>
    <dbReference type="NCBI Taxonomy" id="307972"/>
    <lineage>
        <taxon>Eukaryota</taxon>
        <taxon>Metazoa</taxon>
        <taxon>Echinodermata</taxon>
        <taxon>Eleutherozoa</taxon>
        <taxon>Echinozoa</taxon>
        <taxon>Holothuroidea</taxon>
        <taxon>Aspidochirotacea</taxon>
        <taxon>Aspidochirotida</taxon>
        <taxon>Stichopodidae</taxon>
        <taxon>Apostichopus</taxon>
    </lineage>
</organism>
<comment type="caution">
    <text evidence="5">The sequence shown here is derived from an EMBL/GenBank/DDBJ whole genome shotgun (WGS) entry which is preliminary data.</text>
</comment>
<dbReference type="PANTHER" id="PTHR10934">
    <property type="entry name" value="60S RIBOSOMAL PROTEIN L18"/>
    <property type="match status" value="1"/>
</dbReference>
<dbReference type="InterPro" id="IPR000039">
    <property type="entry name" value="Ribosomal_eL18"/>
</dbReference>
<sequence>MSKVYCRPMSLSKLIRHMQHPERRGKIAVVIGTITDDVRIYKIPKLTVCALHVTERARARILKAGGEILTLDQLALRSPRGQNTVLLQGVRTSRKVFRHFGKAPGTPNAHTKPYVRCKGRKFEMARGRRKSRGYKN</sequence>
<evidence type="ECO:0000313" key="6">
    <source>
        <dbReference type="Proteomes" id="UP000230750"/>
    </source>
</evidence>
<gene>
    <name evidence="5" type="ORF">BSL78_23905</name>
</gene>
<proteinExistence type="inferred from homology"/>
<dbReference type="GO" id="GO:0003735">
    <property type="term" value="F:structural constituent of ribosome"/>
    <property type="evidence" value="ECO:0007669"/>
    <property type="project" value="InterPro"/>
</dbReference>
<evidence type="ECO:0000313" key="5">
    <source>
        <dbReference type="EMBL" id="PIK39263.1"/>
    </source>
</evidence>
<dbReference type="GO" id="GO:0003723">
    <property type="term" value="F:RNA binding"/>
    <property type="evidence" value="ECO:0007669"/>
    <property type="project" value="TreeGrafter"/>
</dbReference>
<dbReference type="AlphaFoldDB" id="A0A2G8JU51"/>
<dbReference type="EMBL" id="MRZV01001258">
    <property type="protein sequence ID" value="PIK39263.1"/>
    <property type="molecule type" value="Genomic_DNA"/>
</dbReference>
<dbReference type="Gene3D" id="3.100.10.10">
    <property type="match status" value="1"/>
</dbReference>
<dbReference type="GO" id="GO:0022625">
    <property type="term" value="C:cytosolic large ribosomal subunit"/>
    <property type="evidence" value="ECO:0007669"/>
    <property type="project" value="TreeGrafter"/>
</dbReference>
<name>A0A2G8JU51_STIJA</name>
<comment type="similarity">
    <text evidence="1">Belongs to the eukaryotic ribosomal protein eL18 family.</text>
</comment>
<protein>
    <submittedName>
        <fullName evidence="5">Putative 60S ribosomal protein L18-like</fullName>
    </submittedName>
</protein>
<reference evidence="5 6" key="1">
    <citation type="journal article" date="2017" name="PLoS Biol.">
        <title>The sea cucumber genome provides insights into morphological evolution and visceral regeneration.</title>
        <authorList>
            <person name="Zhang X."/>
            <person name="Sun L."/>
            <person name="Yuan J."/>
            <person name="Sun Y."/>
            <person name="Gao Y."/>
            <person name="Zhang L."/>
            <person name="Li S."/>
            <person name="Dai H."/>
            <person name="Hamel J.F."/>
            <person name="Liu C."/>
            <person name="Yu Y."/>
            <person name="Liu S."/>
            <person name="Lin W."/>
            <person name="Guo K."/>
            <person name="Jin S."/>
            <person name="Xu P."/>
            <person name="Storey K.B."/>
            <person name="Huan P."/>
            <person name="Zhang T."/>
            <person name="Zhou Y."/>
            <person name="Zhang J."/>
            <person name="Lin C."/>
            <person name="Li X."/>
            <person name="Xing L."/>
            <person name="Huo D."/>
            <person name="Sun M."/>
            <person name="Wang L."/>
            <person name="Mercier A."/>
            <person name="Li F."/>
            <person name="Yang H."/>
            <person name="Xiang J."/>
        </authorList>
    </citation>
    <scope>NUCLEOTIDE SEQUENCE [LARGE SCALE GENOMIC DNA]</scope>
    <source>
        <strain evidence="5">Shaxun</strain>
        <tissue evidence="5">Muscle</tissue>
    </source>
</reference>
<dbReference type="InterPro" id="IPR021131">
    <property type="entry name" value="Ribosomal_uL15/eL18"/>
</dbReference>
<evidence type="ECO:0000256" key="2">
    <source>
        <dbReference type="ARBA" id="ARBA00022980"/>
    </source>
</evidence>
<dbReference type="InterPro" id="IPR036227">
    <property type="entry name" value="Ribosomal_uL15/eL18_sf"/>
</dbReference>
<dbReference type="OrthoDB" id="6353017at2759"/>
<dbReference type="PANTHER" id="PTHR10934:SF2">
    <property type="entry name" value="LARGE RIBOSOMAL SUBUNIT PROTEIN EL18"/>
    <property type="match status" value="1"/>
</dbReference>
<keyword evidence="6" id="KW-1185">Reference proteome</keyword>
<dbReference type="SUPFAM" id="SSF52080">
    <property type="entry name" value="Ribosomal proteins L15p and L18e"/>
    <property type="match status" value="1"/>
</dbReference>
<evidence type="ECO:0000256" key="3">
    <source>
        <dbReference type="ARBA" id="ARBA00023274"/>
    </source>
</evidence>